<sequence length="117" mass="13090">MPRLLHIHNRSSKLNKNAILSYGSIIPDAELRKSSAPVFRPGAGVAEGILNIGEAPCPAIRKTKPTMKTRNNNKASIKIAQRPVKYYLQSTYYTSCLFQDSNTARMQKNRNSNKTNI</sequence>
<evidence type="ECO:0000313" key="1">
    <source>
        <dbReference type="EMBL" id="GER50956.1"/>
    </source>
</evidence>
<comment type="caution">
    <text evidence="1">The sequence shown here is derived from an EMBL/GenBank/DDBJ whole genome shotgun (WGS) entry which is preliminary data.</text>
</comment>
<dbReference type="Proteomes" id="UP000325081">
    <property type="component" value="Unassembled WGS sequence"/>
</dbReference>
<keyword evidence="2" id="KW-1185">Reference proteome</keyword>
<keyword evidence="1" id="KW-0261">Viral envelope protein</keyword>
<dbReference type="EMBL" id="BKCP01009404">
    <property type="protein sequence ID" value="GER50956.1"/>
    <property type="molecule type" value="Genomic_DNA"/>
</dbReference>
<dbReference type="AlphaFoldDB" id="A0A5A7R0T9"/>
<gene>
    <name evidence="1" type="ORF">STAS_28282</name>
</gene>
<proteinExistence type="predicted"/>
<accession>A0A5A7R0T9</accession>
<protein>
    <submittedName>
        <fullName evidence="1">Envelope glycoprotein I</fullName>
    </submittedName>
</protein>
<keyword evidence="1" id="KW-0946">Virion</keyword>
<name>A0A5A7R0T9_STRAF</name>
<organism evidence="1 2">
    <name type="scientific">Striga asiatica</name>
    <name type="common">Asiatic witchweed</name>
    <name type="synonym">Buchnera asiatica</name>
    <dbReference type="NCBI Taxonomy" id="4170"/>
    <lineage>
        <taxon>Eukaryota</taxon>
        <taxon>Viridiplantae</taxon>
        <taxon>Streptophyta</taxon>
        <taxon>Embryophyta</taxon>
        <taxon>Tracheophyta</taxon>
        <taxon>Spermatophyta</taxon>
        <taxon>Magnoliopsida</taxon>
        <taxon>eudicotyledons</taxon>
        <taxon>Gunneridae</taxon>
        <taxon>Pentapetalae</taxon>
        <taxon>asterids</taxon>
        <taxon>lamiids</taxon>
        <taxon>Lamiales</taxon>
        <taxon>Orobanchaceae</taxon>
        <taxon>Buchnereae</taxon>
        <taxon>Striga</taxon>
    </lineage>
</organism>
<evidence type="ECO:0000313" key="2">
    <source>
        <dbReference type="Proteomes" id="UP000325081"/>
    </source>
</evidence>
<reference evidence="2" key="1">
    <citation type="journal article" date="2019" name="Curr. Biol.">
        <title>Genome Sequence of Striga asiatica Provides Insight into the Evolution of Plant Parasitism.</title>
        <authorList>
            <person name="Yoshida S."/>
            <person name="Kim S."/>
            <person name="Wafula E.K."/>
            <person name="Tanskanen J."/>
            <person name="Kim Y.M."/>
            <person name="Honaas L."/>
            <person name="Yang Z."/>
            <person name="Spallek T."/>
            <person name="Conn C.E."/>
            <person name="Ichihashi Y."/>
            <person name="Cheong K."/>
            <person name="Cui S."/>
            <person name="Der J.P."/>
            <person name="Gundlach H."/>
            <person name="Jiao Y."/>
            <person name="Hori C."/>
            <person name="Ishida J.K."/>
            <person name="Kasahara H."/>
            <person name="Kiba T."/>
            <person name="Kim M.S."/>
            <person name="Koo N."/>
            <person name="Laohavisit A."/>
            <person name="Lee Y.H."/>
            <person name="Lumba S."/>
            <person name="McCourt P."/>
            <person name="Mortimer J.C."/>
            <person name="Mutuku J.M."/>
            <person name="Nomura T."/>
            <person name="Sasaki-Sekimoto Y."/>
            <person name="Seto Y."/>
            <person name="Wang Y."/>
            <person name="Wakatake T."/>
            <person name="Sakakibara H."/>
            <person name="Demura T."/>
            <person name="Yamaguchi S."/>
            <person name="Yoneyama K."/>
            <person name="Manabe R.I."/>
            <person name="Nelson D.C."/>
            <person name="Schulman A.H."/>
            <person name="Timko M.P."/>
            <person name="dePamphilis C.W."/>
            <person name="Choi D."/>
            <person name="Shirasu K."/>
        </authorList>
    </citation>
    <scope>NUCLEOTIDE SEQUENCE [LARGE SCALE GENOMIC DNA]</scope>
    <source>
        <strain evidence="2">cv. UVA1</strain>
    </source>
</reference>